<accession>A0A195BG96</accession>
<proteinExistence type="predicted"/>
<protein>
    <submittedName>
        <fullName evidence="1">Uncharacterized protein</fullName>
    </submittedName>
</protein>
<dbReference type="AlphaFoldDB" id="A0A195BG96"/>
<evidence type="ECO:0000313" key="2">
    <source>
        <dbReference type="Proteomes" id="UP000078540"/>
    </source>
</evidence>
<reference evidence="1 2" key="1">
    <citation type="submission" date="2015-09" db="EMBL/GenBank/DDBJ databases">
        <title>Atta colombica WGS genome.</title>
        <authorList>
            <person name="Nygaard S."/>
            <person name="Hu H."/>
            <person name="Boomsma J."/>
            <person name="Zhang G."/>
        </authorList>
    </citation>
    <scope>NUCLEOTIDE SEQUENCE [LARGE SCALE GENOMIC DNA]</scope>
    <source>
        <strain evidence="1">Treedump-2</strain>
        <tissue evidence="1">Whole body</tissue>
    </source>
</reference>
<sequence>MARHIVREMVVEEDGGENISVKYDTLYNMELRGWHQRNFKQVRAIYYRHPGYTYYDARSITQGGWLFMLFMLNFSL</sequence>
<organism evidence="1 2">
    <name type="scientific">Atta colombica</name>
    <dbReference type="NCBI Taxonomy" id="520822"/>
    <lineage>
        <taxon>Eukaryota</taxon>
        <taxon>Metazoa</taxon>
        <taxon>Ecdysozoa</taxon>
        <taxon>Arthropoda</taxon>
        <taxon>Hexapoda</taxon>
        <taxon>Insecta</taxon>
        <taxon>Pterygota</taxon>
        <taxon>Neoptera</taxon>
        <taxon>Endopterygota</taxon>
        <taxon>Hymenoptera</taxon>
        <taxon>Apocrita</taxon>
        <taxon>Aculeata</taxon>
        <taxon>Formicoidea</taxon>
        <taxon>Formicidae</taxon>
        <taxon>Myrmicinae</taxon>
        <taxon>Atta</taxon>
    </lineage>
</organism>
<gene>
    <name evidence="1" type="ORF">ALC53_06018</name>
</gene>
<name>A0A195BG96_9HYME</name>
<dbReference type="EMBL" id="KQ976488">
    <property type="protein sequence ID" value="KYM83617.1"/>
    <property type="molecule type" value="Genomic_DNA"/>
</dbReference>
<evidence type="ECO:0000313" key="1">
    <source>
        <dbReference type="EMBL" id="KYM83617.1"/>
    </source>
</evidence>
<dbReference type="Proteomes" id="UP000078540">
    <property type="component" value="Unassembled WGS sequence"/>
</dbReference>
<keyword evidence="2" id="KW-1185">Reference proteome</keyword>